<comment type="similarity">
    <text evidence="1">Belongs to the universal stress protein A family.</text>
</comment>
<dbReference type="Proteomes" id="UP000198379">
    <property type="component" value="Unassembled WGS sequence"/>
</dbReference>
<accession>A0A238VNZ1</accession>
<gene>
    <name evidence="3" type="ORF">SAMN06265376_1019</name>
</gene>
<dbReference type="CDD" id="cd00293">
    <property type="entry name" value="USP-like"/>
    <property type="match status" value="1"/>
</dbReference>
<evidence type="ECO:0000313" key="3">
    <source>
        <dbReference type="EMBL" id="SNR35189.1"/>
    </source>
</evidence>
<dbReference type="InterPro" id="IPR006015">
    <property type="entry name" value="Universal_stress_UspA"/>
</dbReference>
<dbReference type="EMBL" id="FZNY01000001">
    <property type="protein sequence ID" value="SNR35189.1"/>
    <property type="molecule type" value="Genomic_DNA"/>
</dbReference>
<dbReference type="SUPFAM" id="SSF52402">
    <property type="entry name" value="Adenine nucleotide alpha hydrolases-like"/>
    <property type="match status" value="2"/>
</dbReference>
<sequence>MNERIDDFYHLLKKMLPVLLAYKHLKTHCMKTIIVPVDFSIYSENALKVAAQIAKKQHATIIAVHMMGLSDANLIKEDNSMEGMFYLKLTQKRFSEFLDKDYLEGITVQQTVKNYKIFSELDDVAKEHEADLIVMGSHGSSGLQEVFVGSNTEKVVRTASVPVLVIKNDYESTGSTAVFACDYKLESLEVFKKAMLLFNLLDIHTKLVYINLPGENYKSTKQIEQQIVDFLVHLDKEDTILPEDVTIYADYSVEQGIFNYAKKVNAGVIGIPTHGRRGLAHFFSGSISEDIVNHSELPVITFKM</sequence>
<dbReference type="Pfam" id="PF00582">
    <property type="entry name" value="Usp"/>
    <property type="match status" value="2"/>
</dbReference>
<name>A0A238VNZ1_9FLAO</name>
<dbReference type="AlphaFoldDB" id="A0A238VNZ1"/>
<keyword evidence="4" id="KW-1185">Reference proteome</keyword>
<protein>
    <submittedName>
        <fullName evidence="3">Nucleotide-binding universal stress protein, UspA family</fullName>
    </submittedName>
</protein>
<dbReference type="InterPro" id="IPR006016">
    <property type="entry name" value="UspA"/>
</dbReference>
<feature type="domain" description="UspA" evidence="2">
    <location>
        <begin position="30"/>
        <end position="167"/>
    </location>
</feature>
<evidence type="ECO:0000313" key="4">
    <source>
        <dbReference type="Proteomes" id="UP000198379"/>
    </source>
</evidence>
<dbReference type="Gene3D" id="3.40.50.620">
    <property type="entry name" value="HUPs"/>
    <property type="match status" value="2"/>
</dbReference>
<dbReference type="PANTHER" id="PTHR46268">
    <property type="entry name" value="STRESS RESPONSE PROTEIN NHAX"/>
    <property type="match status" value="1"/>
</dbReference>
<proteinExistence type="inferred from homology"/>
<dbReference type="PANTHER" id="PTHR46268:SF6">
    <property type="entry name" value="UNIVERSAL STRESS PROTEIN UP12"/>
    <property type="match status" value="1"/>
</dbReference>
<dbReference type="InterPro" id="IPR014729">
    <property type="entry name" value="Rossmann-like_a/b/a_fold"/>
</dbReference>
<organism evidence="3 4">
    <name type="scientific">Dokdonia pacifica</name>
    <dbReference type="NCBI Taxonomy" id="1627892"/>
    <lineage>
        <taxon>Bacteria</taxon>
        <taxon>Pseudomonadati</taxon>
        <taxon>Bacteroidota</taxon>
        <taxon>Flavobacteriia</taxon>
        <taxon>Flavobacteriales</taxon>
        <taxon>Flavobacteriaceae</taxon>
        <taxon>Dokdonia</taxon>
    </lineage>
</organism>
<evidence type="ECO:0000259" key="2">
    <source>
        <dbReference type="Pfam" id="PF00582"/>
    </source>
</evidence>
<dbReference type="PRINTS" id="PR01438">
    <property type="entry name" value="UNVRSLSTRESS"/>
</dbReference>
<reference evidence="3 4" key="1">
    <citation type="submission" date="2017-06" db="EMBL/GenBank/DDBJ databases">
        <authorList>
            <person name="Kim H.J."/>
            <person name="Triplett B.A."/>
        </authorList>
    </citation>
    <scope>NUCLEOTIDE SEQUENCE [LARGE SCALE GENOMIC DNA]</scope>
    <source>
        <strain evidence="3 4">DSM 25597</strain>
    </source>
</reference>
<feature type="domain" description="UspA" evidence="2">
    <location>
        <begin position="214"/>
        <end position="302"/>
    </location>
</feature>
<evidence type="ECO:0000256" key="1">
    <source>
        <dbReference type="ARBA" id="ARBA00008791"/>
    </source>
</evidence>